<evidence type="ECO:0000256" key="6">
    <source>
        <dbReference type="ARBA" id="ARBA00023136"/>
    </source>
</evidence>
<dbReference type="Proteomes" id="UP001595530">
    <property type="component" value="Unassembled WGS sequence"/>
</dbReference>
<evidence type="ECO:0000256" key="2">
    <source>
        <dbReference type="ARBA" id="ARBA00006679"/>
    </source>
</evidence>
<evidence type="ECO:0000256" key="1">
    <source>
        <dbReference type="ARBA" id="ARBA00004651"/>
    </source>
</evidence>
<name>A0ABV7EUY4_9BURK</name>
<comment type="subcellular location">
    <subcellularLocation>
        <location evidence="1">Cell membrane</location>
        <topology evidence="1">Multi-pass membrane protein</topology>
    </subcellularLocation>
</comment>
<gene>
    <name evidence="8" type="ORF">ACFOFO_00850</name>
</gene>
<feature type="transmembrane region" description="Helical" evidence="7">
    <location>
        <begin position="45"/>
        <end position="65"/>
    </location>
</feature>
<protein>
    <submittedName>
        <fullName evidence="8">DoxX family protein</fullName>
    </submittedName>
</protein>
<evidence type="ECO:0000256" key="3">
    <source>
        <dbReference type="ARBA" id="ARBA00022475"/>
    </source>
</evidence>
<comment type="caution">
    <text evidence="8">The sequence shown here is derived from an EMBL/GenBank/DDBJ whole genome shotgun (WGS) entry which is preliminary data.</text>
</comment>
<feature type="transmembrane region" description="Helical" evidence="7">
    <location>
        <begin position="12"/>
        <end position="39"/>
    </location>
</feature>
<sequence length="129" mass="14060">MQNVSKLSYPLGRAFLGALFFISGIYKIIGFAYVAGWMASSGLPLAGLLLAITIVIEIGGGLMLITGWQARWSALVLALFLIPVTFVFHAFWSADAASFQNQLTQFLKNLAILGGMLLVLRREQPVAKR</sequence>
<keyword evidence="6 7" id="KW-0472">Membrane</keyword>
<accession>A0ABV7EUY4</accession>
<evidence type="ECO:0000256" key="4">
    <source>
        <dbReference type="ARBA" id="ARBA00022692"/>
    </source>
</evidence>
<dbReference type="InterPro" id="IPR032808">
    <property type="entry name" value="DoxX"/>
</dbReference>
<dbReference type="PANTHER" id="PTHR33452:SF1">
    <property type="entry name" value="INNER MEMBRANE PROTEIN YPHA-RELATED"/>
    <property type="match status" value="1"/>
</dbReference>
<dbReference type="PANTHER" id="PTHR33452">
    <property type="entry name" value="OXIDOREDUCTASE CATD-RELATED"/>
    <property type="match status" value="1"/>
</dbReference>
<dbReference type="EMBL" id="JBHRTP010000002">
    <property type="protein sequence ID" value="MFC3106519.1"/>
    <property type="molecule type" value="Genomic_DNA"/>
</dbReference>
<dbReference type="InterPro" id="IPR051907">
    <property type="entry name" value="DoxX-like_oxidoreductase"/>
</dbReference>
<evidence type="ECO:0000313" key="8">
    <source>
        <dbReference type="EMBL" id="MFC3106519.1"/>
    </source>
</evidence>
<keyword evidence="5 7" id="KW-1133">Transmembrane helix</keyword>
<evidence type="ECO:0000256" key="7">
    <source>
        <dbReference type="SAM" id="Phobius"/>
    </source>
</evidence>
<dbReference type="RefSeq" id="WP_390324798.1">
    <property type="nucleotide sequence ID" value="NZ_JBHRTP010000002.1"/>
</dbReference>
<keyword evidence="4 7" id="KW-0812">Transmembrane</keyword>
<keyword evidence="9" id="KW-1185">Reference proteome</keyword>
<feature type="transmembrane region" description="Helical" evidence="7">
    <location>
        <begin position="103"/>
        <end position="120"/>
    </location>
</feature>
<organism evidence="8 9">
    <name type="scientific">Undibacterium arcticum</name>
    <dbReference type="NCBI Taxonomy" id="1762892"/>
    <lineage>
        <taxon>Bacteria</taxon>
        <taxon>Pseudomonadati</taxon>
        <taxon>Pseudomonadota</taxon>
        <taxon>Betaproteobacteria</taxon>
        <taxon>Burkholderiales</taxon>
        <taxon>Oxalobacteraceae</taxon>
        <taxon>Undibacterium</taxon>
    </lineage>
</organism>
<comment type="similarity">
    <text evidence="2">Belongs to the DoxX family.</text>
</comment>
<dbReference type="Pfam" id="PF07681">
    <property type="entry name" value="DoxX"/>
    <property type="match status" value="1"/>
</dbReference>
<proteinExistence type="inferred from homology"/>
<keyword evidence="3" id="KW-1003">Cell membrane</keyword>
<evidence type="ECO:0000313" key="9">
    <source>
        <dbReference type="Proteomes" id="UP001595530"/>
    </source>
</evidence>
<feature type="transmembrane region" description="Helical" evidence="7">
    <location>
        <begin position="72"/>
        <end position="91"/>
    </location>
</feature>
<evidence type="ECO:0000256" key="5">
    <source>
        <dbReference type="ARBA" id="ARBA00022989"/>
    </source>
</evidence>
<reference evidence="9" key="1">
    <citation type="journal article" date="2019" name="Int. J. Syst. Evol. Microbiol.">
        <title>The Global Catalogue of Microorganisms (GCM) 10K type strain sequencing project: providing services to taxonomists for standard genome sequencing and annotation.</title>
        <authorList>
            <consortium name="The Broad Institute Genomics Platform"/>
            <consortium name="The Broad Institute Genome Sequencing Center for Infectious Disease"/>
            <person name="Wu L."/>
            <person name="Ma J."/>
        </authorList>
    </citation>
    <scope>NUCLEOTIDE SEQUENCE [LARGE SCALE GENOMIC DNA]</scope>
    <source>
        <strain evidence="9">KCTC 42986</strain>
    </source>
</reference>